<accession>A0AAV4N724</accession>
<dbReference type="EMBL" id="BPLR01020575">
    <property type="protein sequence ID" value="GIX80179.1"/>
    <property type="molecule type" value="Genomic_DNA"/>
</dbReference>
<proteinExistence type="predicted"/>
<sequence length="94" mass="10501">MNIRFALIALDDYDITMTSQLIWKNLSTVSQAALSTGKALKDELKKALLPRPHPFLHCLSHQKTLPPVDCRYCNPRALGGVPKEAHKDFIDSVS</sequence>
<keyword evidence="2" id="KW-1185">Reference proteome</keyword>
<reference evidence="1 2" key="1">
    <citation type="submission" date="2021-06" db="EMBL/GenBank/DDBJ databases">
        <title>Caerostris extrusa draft genome.</title>
        <authorList>
            <person name="Kono N."/>
            <person name="Arakawa K."/>
        </authorList>
    </citation>
    <scope>NUCLEOTIDE SEQUENCE [LARGE SCALE GENOMIC DNA]</scope>
</reference>
<comment type="caution">
    <text evidence="1">The sequence shown here is derived from an EMBL/GenBank/DDBJ whole genome shotgun (WGS) entry which is preliminary data.</text>
</comment>
<dbReference type="AlphaFoldDB" id="A0AAV4N724"/>
<evidence type="ECO:0000313" key="1">
    <source>
        <dbReference type="EMBL" id="GIX80179.1"/>
    </source>
</evidence>
<name>A0AAV4N724_CAEEX</name>
<dbReference type="Proteomes" id="UP001054945">
    <property type="component" value="Unassembled WGS sequence"/>
</dbReference>
<evidence type="ECO:0000313" key="2">
    <source>
        <dbReference type="Proteomes" id="UP001054945"/>
    </source>
</evidence>
<gene>
    <name evidence="1" type="ORF">CEXT_454581</name>
</gene>
<protein>
    <submittedName>
        <fullName evidence="1">Uncharacterized protein</fullName>
    </submittedName>
</protein>
<organism evidence="1 2">
    <name type="scientific">Caerostris extrusa</name>
    <name type="common">Bark spider</name>
    <name type="synonym">Caerostris bankana</name>
    <dbReference type="NCBI Taxonomy" id="172846"/>
    <lineage>
        <taxon>Eukaryota</taxon>
        <taxon>Metazoa</taxon>
        <taxon>Ecdysozoa</taxon>
        <taxon>Arthropoda</taxon>
        <taxon>Chelicerata</taxon>
        <taxon>Arachnida</taxon>
        <taxon>Araneae</taxon>
        <taxon>Araneomorphae</taxon>
        <taxon>Entelegynae</taxon>
        <taxon>Araneoidea</taxon>
        <taxon>Araneidae</taxon>
        <taxon>Caerostris</taxon>
    </lineage>
</organism>